<sequence>DHVFTEDKCNTVVIPDNKIYSIQTMQVHYTMYDLRREYDTINPQMHSDIMVLSGETKPQHPYWYAHVLGIFHMDIQWLKKLSACFDIFHYL</sequence>
<dbReference type="AlphaFoldDB" id="A0A9P7EC78"/>
<proteinExistence type="predicted"/>
<accession>A0A9P7EC78</accession>
<dbReference type="Proteomes" id="UP000807769">
    <property type="component" value="Unassembled WGS sequence"/>
</dbReference>
<evidence type="ECO:0000313" key="1">
    <source>
        <dbReference type="EMBL" id="KAG1817513.1"/>
    </source>
</evidence>
<comment type="caution">
    <text evidence="1">The sequence shown here is derived from an EMBL/GenBank/DDBJ whole genome shotgun (WGS) entry which is preliminary data.</text>
</comment>
<dbReference type="EMBL" id="JABBWG010000013">
    <property type="protein sequence ID" value="KAG1817513.1"/>
    <property type="molecule type" value="Genomic_DNA"/>
</dbReference>
<protein>
    <submittedName>
        <fullName evidence="1">Uncharacterized protein</fullName>
    </submittedName>
</protein>
<gene>
    <name evidence="1" type="ORF">BJ212DRAFT_1270312</name>
</gene>
<keyword evidence="2" id="KW-1185">Reference proteome</keyword>
<evidence type="ECO:0000313" key="2">
    <source>
        <dbReference type="Proteomes" id="UP000807769"/>
    </source>
</evidence>
<feature type="non-terminal residue" evidence="1">
    <location>
        <position position="1"/>
    </location>
</feature>
<name>A0A9P7EC78_9AGAM</name>
<reference evidence="1" key="1">
    <citation type="journal article" date="2020" name="New Phytol.">
        <title>Comparative genomics reveals dynamic genome evolution in host specialist ectomycorrhizal fungi.</title>
        <authorList>
            <person name="Lofgren L.A."/>
            <person name="Nguyen N.H."/>
            <person name="Vilgalys R."/>
            <person name="Ruytinx J."/>
            <person name="Liao H.L."/>
            <person name="Branco S."/>
            <person name="Kuo A."/>
            <person name="LaButti K."/>
            <person name="Lipzen A."/>
            <person name="Andreopoulos W."/>
            <person name="Pangilinan J."/>
            <person name="Riley R."/>
            <person name="Hundley H."/>
            <person name="Na H."/>
            <person name="Barry K."/>
            <person name="Grigoriev I.V."/>
            <person name="Stajich J.E."/>
            <person name="Kennedy P.G."/>
        </authorList>
    </citation>
    <scope>NUCLEOTIDE SEQUENCE</scope>
    <source>
        <strain evidence="1">MN1</strain>
    </source>
</reference>
<organism evidence="1 2">
    <name type="scientific">Suillus subaureus</name>
    <dbReference type="NCBI Taxonomy" id="48587"/>
    <lineage>
        <taxon>Eukaryota</taxon>
        <taxon>Fungi</taxon>
        <taxon>Dikarya</taxon>
        <taxon>Basidiomycota</taxon>
        <taxon>Agaricomycotina</taxon>
        <taxon>Agaricomycetes</taxon>
        <taxon>Agaricomycetidae</taxon>
        <taxon>Boletales</taxon>
        <taxon>Suillineae</taxon>
        <taxon>Suillaceae</taxon>
        <taxon>Suillus</taxon>
    </lineage>
</organism>
<dbReference type="OrthoDB" id="2675714at2759"/>
<dbReference type="GeneID" id="64624900"/>
<dbReference type="RefSeq" id="XP_041193755.1">
    <property type="nucleotide sequence ID" value="XM_041330883.1"/>
</dbReference>